<dbReference type="PANTHER" id="PTHR30290">
    <property type="entry name" value="PERIPLASMIC BINDING COMPONENT OF ABC TRANSPORTER"/>
    <property type="match status" value="1"/>
</dbReference>
<dbReference type="Gene3D" id="3.40.190.10">
    <property type="entry name" value="Periplasmic binding protein-like II"/>
    <property type="match status" value="1"/>
</dbReference>
<dbReference type="InterPro" id="IPR039424">
    <property type="entry name" value="SBP_5"/>
</dbReference>
<dbReference type="Gene3D" id="3.10.105.10">
    <property type="entry name" value="Dipeptide-binding Protein, Domain 3"/>
    <property type="match status" value="1"/>
</dbReference>
<dbReference type="Pfam" id="PF00496">
    <property type="entry name" value="SBP_bac_5"/>
    <property type="match status" value="1"/>
</dbReference>
<dbReference type="STRING" id="146536.AQI70_13465"/>
<dbReference type="EMBL" id="LMWJ01000007">
    <property type="protein sequence ID" value="KUM78467.1"/>
    <property type="molecule type" value="Genomic_DNA"/>
</dbReference>
<evidence type="ECO:0000313" key="3">
    <source>
        <dbReference type="Proteomes" id="UP000054024"/>
    </source>
</evidence>
<name>A0A124H4N8_9ACTN</name>
<dbReference type="PANTHER" id="PTHR30290:SF65">
    <property type="entry name" value="MONOACYL PHOSPHATIDYLINOSITOL TETRAMANNOSIDE-BINDING PROTEIN LPQW-RELATED"/>
    <property type="match status" value="1"/>
</dbReference>
<dbReference type="AlphaFoldDB" id="A0A124H4N8"/>
<evidence type="ECO:0000313" key="2">
    <source>
        <dbReference type="EMBL" id="KUM78467.1"/>
    </source>
</evidence>
<accession>A0A124H4N8</accession>
<comment type="caution">
    <text evidence="2">The sequence shown here is derived from an EMBL/GenBank/DDBJ whole genome shotgun (WGS) entry which is preliminary data.</text>
</comment>
<keyword evidence="3" id="KW-1185">Reference proteome</keyword>
<dbReference type="GO" id="GO:1904680">
    <property type="term" value="F:peptide transmembrane transporter activity"/>
    <property type="evidence" value="ECO:0007669"/>
    <property type="project" value="TreeGrafter"/>
</dbReference>
<dbReference type="SUPFAM" id="SSF53850">
    <property type="entry name" value="Periplasmic binding protein-like II"/>
    <property type="match status" value="1"/>
</dbReference>
<gene>
    <name evidence="2" type="ORF">AQI70_13465</name>
</gene>
<organism evidence="2 3">
    <name type="scientific">Streptomyces curacoi</name>
    <dbReference type="NCBI Taxonomy" id="146536"/>
    <lineage>
        <taxon>Bacteria</taxon>
        <taxon>Bacillati</taxon>
        <taxon>Actinomycetota</taxon>
        <taxon>Actinomycetes</taxon>
        <taxon>Kitasatosporales</taxon>
        <taxon>Streptomycetaceae</taxon>
        <taxon>Streptomyces</taxon>
    </lineage>
</organism>
<dbReference type="Proteomes" id="UP000054024">
    <property type="component" value="Unassembled WGS sequence"/>
</dbReference>
<feature type="domain" description="Solute-binding protein family 5" evidence="1">
    <location>
        <begin position="3"/>
        <end position="254"/>
    </location>
</feature>
<dbReference type="GO" id="GO:0015833">
    <property type="term" value="P:peptide transport"/>
    <property type="evidence" value="ECO:0007669"/>
    <property type="project" value="TreeGrafter"/>
</dbReference>
<reference evidence="2 3" key="1">
    <citation type="submission" date="2015-10" db="EMBL/GenBank/DDBJ databases">
        <title>Draft genome sequence of Streptomyces curacoi DSM 40107, type strain for the species Streptomyces curacoi.</title>
        <authorList>
            <person name="Ruckert C."/>
            <person name="Winkler A."/>
            <person name="Kalinowski J."/>
            <person name="Kampfer P."/>
            <person name="Glaeser S."/>
        </authorList>
    </citation>
    <scope>NUCLEOTIDE SEQUENCE [LARGE SCALE GENOMIC DNA]</scope>
    <source>
        <strain evidence="2 3">DSM 40107</strain>
    </source>
</reference>
<dbReference type="InterPro" id="IPR000914">
    <property type="entry name" value="SBP_5_dom"/>
</dbReference>
<sequence>MTGGPFKFAGLDRATKTLTVVRDEQWWGRPALLDKIVFRALDVAAQPGAFGNGEIDFFPIGTEEPAYRLVQRNPDAQIRRAGATGYRHITMNGASDVLRDARVRRALARAIDRRKILEADLRGIGWSGNLLGNHFLLPQQKGYQDNSGEVGKCDPQAARKELDAAGWFLRGEYRTKRGVRLEIDFLASSDALQGRNRGRIIQAMLKEVGVRVNLRFVPVNQLFEKFIIPGNFDMTVFEWSGIDFPATWSRDRYMQPEEGGIQLNFSRTGTDQIDAALNAAVAETEETRAVEKLNQADRLLWQHAAVIPLFQMPDLVASRGTLANLGAQGFSSIVYQDIGFTR</sequence>
<proteinExistence type="predicted"/>
<protein>
    <recommendedName>
        <fullName evidence="1">Solute-binding protein family 5 domain-containing protein</fullName>
    </recommendedName>
</protein>
<evidence type="ECO:0000259" key="1">
    <source>
        <dbReference type="Pfam" id="PF00496"/>
    </source>
</evidence>